<accession>A0ABU8LKV0</accession>
<dbReference type="RefSeq" id="WP_337317943.1">
    <property type="nucleotide sequence ID" value="NZ_JBBDGN010000002.1"/>
</dbReference>
<feature type="region of interest" description="Disordered" evidence="1">
    <location>
        <begin position="241"/>
        <end position="262"/>
    </location>
</feature>
<dbReference type="InterPro" id="IPR042171">
    <property type="entry name" value="Acyl-CoA_hotdog"/>
</dbReference>
<dbReference type="SUPFAM" id="SSF54637">
    <property type="entry name" value="Thioesterase/thiol ester dehydrase-isomerase"/>
    <property type="match status" value="1"/>
</dbReference>
<evidence type="ECO:0000313" key="5">
    <source>
        <dbReference type="Proteomes" id="UP001366085"/>
    </source>
</evidence>
<dbReference type="InterPro" id="IPR049449">
    <property type="entry name" value="TesB_ACOT8-like_N"/>
</dbReference>
<organism evidence="4 5">
    <name type="scientific">Microbacterium istanbulense</name>
    <dbReference type="NCBI Taxonomy" id="3122049"/>
    <lineage>
        <taxon>Bacteria</taxon>
        <taxon>Bacillati</taxon>
        <taxon>Actinomycetota</taxon>
        <taxon>Actinomycetes</taxon>
        <taxon>Micrococcales</taxon>
        <taxon>Microbacteriaceae</taxon>
        <taxon>Microbacterium</taxon>
    </lineage>
</organism>
<keyword evidence="5" id="KW-1185">Reference proteome</keyword>
<comment type="caution">
    <text evidence="4">The sequence shown here is derived from an EMBL/GenBank/DDBJ whole genome shotgun (WGS) entry which is preliminary data.</text>
</comment>
<dbReference type="InterPro" id="IPR029069">
    <property type="entry name" value="HotDog_dom_sf"/>
</dbReference>
<evidence type="ECO:0000259" key="2">
    <source>
        <dbReference type="Pfam" id="PF13622"/>
    </source>
</evidence>
<sequence>MSSYFLRQSETSFVPTEHVGGAWKEDEQHVSPVFGLLAHLVETDHARRRPDAPLVLARASYDILGVIPMAAFDVDIRVLRPGRTIELVEATVTQNDRSALVLRAWMLQTGDTGALAGSPLPVMPGRDVVDGPGFDEVWPGGAVRSVEMRRQRIEPGRAHCWLRPRVPILEGERVSARARLLGASDFANGIATRVPPEQALYPNVDLTASLFREPVGEWIGLDTTVVFGADGTGLTETILNDERGPVGTSSQTLTVRPRPTAP</sequence>
<name>A0ABU8LKV0_9MICO</name>
<dbReference type="InterPro" id="IPR049450">
    <property type="entry name" value="ACOT8-like_C"/>
</dbReference>
<dbReference type="Pfam" id="PF13622">
    <property type="entry name" value="4HBT_3"/>
    <property type="match status" value="1"/>
</dbReference>
<feature type="domain" description="Acyl-CoA thioesterase-like C-terminal" evidence="3">
    <location>
        <begin position="143"/>
        <end position="255"/>
    </location>
</feature>
<dbReference type="Pfam" id="PF20789">
    <property type="entry name" value="4HBT_3C"/>
    <property type="match status" value="1"/>
</dbReference>
<dbReference type="Proteomes" id="UP001366085">
    <property type="component" value="Unassembled WGS sequence"/>
</dbReference>
<dbReference type="EMBL" id="JBBDGN010000002">
    <property type="protein sequence ID" value="MEJ1090927.1"/>
    <property type="molecule type" value="Genomic_DNA"/>
</dbReference>
<evidence type="ECO:0000259" key="3">
    <source>
        <dbReference type="Pfam" id="PF20789"/>
    </source>
</evidence>
<proteinExistence type="predicted"/>
<gene>
    <name evidence="4" type="ORF">WDU93_04400</name>
</gene>
<reference evidence="4 5" key="1">
    <citation type="submission" date="2024-02" db="EMBL/GenBank/DDBJ databases">
        <authorList>
            <person name="Saticioglu I.B."/>
        </authorList>
    </citation>
    <scope>NUCLEOTIDE SEQUENCE [LARGE SCALE GENOMIC DNA]</scope>
    <source>
        <strain evidence="4 5">Mu-43</strain>
    </source>
</reference>
<evidence type="ECO:0000256" key="1">
    <source>
        <dbReference type="SAM" id="MobiDB-lite"/>
    </source>
</evidence>
<protein>
    <submittedName>
        <fullName evidence="4">Thioesterase family protein</fullName>
    </submittedName>
</protein>
<dbReference type="Gene3D" id="2.40.160.210">
    <property type="entry name" value="Acyl-CoA thioesterase, double hotdog domain"/>
    <property type="match status" value="1"/>
</dbReference>
<evidence type="ECO:0000313" key="4">
    <source>
        <dbReference type="EMBL" id="MEJ1090927.1"/>
    </source>
</evidence>
<feature type="domain" description="Acyl-CoA thioesterase-like N-terminal HotDog" evidence="2">
    <location>
        <begin position="23"/>
        <end position="106"/>
    </location>
</feature>